<proteinExistence type="predicted"/>
<dbReference type="Proteomes" id="UP001642360">
    <property type="component" value="Unassembled WGS sequence"/>
</dbReference>
<name>A0ABC8UJV1_9AQUA</name>
<feature type="non-terminal residue" evidence="3">
    <location>
        <position position="1"/>
    </location>
</feature>
<evidence type="ECO:0000313" key="4">
    <source>
        <dbReference type="Proteomes" id="UP001642360"/>
    </source>
</evidence>
<accession>A0ABC8UJV1</accession>
<organism evidence="3 4">
    <name type="scientific">Ilex paraguariensis</name>
    <name type="common">yerba mate</name>
    <dbReference type="NCBI Taxonomy" id="185542"/>
    <lineage>
        <taxon>Eukaryota</taxon>
        <taxon>Viridiplantae</taxon>
        <taxon>Streptophyta</taxon>
        <taxon>Embryophyta</taxon>
        <taxon>Tracheophyta</taxon>
        <taxon>Spermatophyta</taxon>
        <taxon>Magnoliopsida</taxon>
        <taxon>eudicotyledons</taxon>
        <taxon>Gunneridae</taxon>
        <taxon>Pentapetalae</taxon>
        <taxon>asterids</taxon>
        <taxon>campanulids</taxon>
        <taxon>Aquifoliales</taxon>
        <taxon>Aquifoliaceae</taxon>
        <taxon>Ilex</taxon>
    </lineage>
</organism>
<evidence type="ECO:0000256" key="1">
    <source>
        <dbReference type="SAM" id="MobiDB-lite"/>
    </source>
</evidence>
<gene>
    <name evidence="3" type="ORF">ILEXP_LOCUS51384</name>
</gene>
<keyword evidence="4" id="KW-1185">Reference proteome</keyword>
<keyword evidence="2" id="KW-0812">Transmembrane</keyword>
<keyword evidence="2" id="KW-0472">Membrane</keyword>
<feature type="transmembrane region" description="Helical" evidence="2">
    <location>
        <begin position="23"/>
        <end position="48"/>
    </location>
</feature>
<protein>
    <submittedName>
        <fullName evidence="3">Uncharacterized protein</fullName>
    </submittedName>
</protein>
<reference evidence="3 4" key="1">
    <citation type="submission" date="2024-02" db="EMBL/GenBank/DDBJ databases">
        <authorList>
            <person name="Vignale AGUSTIN F."/>
            <person name="Sosa J E."/>
            <person name="Modenutti C."/>
        </authorList>
    </citation>
    <scope>NUCLEOTIDE SEQUENCE [LARGE SCALE GENOMIC DNA]</scope>
</reference>
<dbReference type="EMBL" id="CAUOFW020007992">
    <property type="protein sequence ID" value="CAK9181333.1"/>
    <property type="molecule type" value="Genomic_DNA"/>
</dbReference>
<keyword evidence="2" id="KW-1133">Transmembrane helix</keyword>
<comment type="caution">
    <text evidence="3">The sequence shown here is derived from an EMBL/GenBank/DDBJ whole genome shotgun (WGS) entry which is preliminary data.</text>
</comment>
<evidence type="ECO:0000313" key="3">
    <source>
        <dbReference type="EMBL" id="CAK9181333.1"/>
    </source>
</evidence>
<dbReference type="AlphaFoldDB" id="A0ABC8UJV1"/>
<sequence>SAHVLHPDTRRNNRQLMCFTPPFSLYITIHLLSLSEYTFFSFINLCSARMGNCLMTKKILAQDEEDEAQRCAEVMEGTKSATSSTLGAVRPIGGGKAKTVRFRTLEGDADDRERCGKTKGGVLRIRLVVTQNELCHILNTESKYTSVEQLLGAMKLSSSRRVSHQGRTSDEGMSSTWKPALESIPEDR</sequence>
<evidence type="ECO:0000256" key="2">
    <source>
        <dbReference type="SAM" id="Phobius"/>
    </source>
</evidence>
<feature type="region of interest" description="Disordered" evidence="1">
    <location>
        <begin position="157"/>
        <end position="188"/>
    </location>
</feature>